<comment type="caution">
    <text evidence="1">The sequence shown here is derived from an EMBL/GenBank/DDBJ whole genome shotgun (WGS) entry which is preliminary data.</text>
</comment>
<name>A0ABW8KHV4_9GAMM</name>
<evidence type="ECO:0000313" key="1">
    <source>
        <dbReference type="EMBL" id="MFK2931714.1"/>
    </source>
</evidence>
<keyword evidence="2" id="KW-1185">Reference proteome</keyword>
<organism evidence="1 2">
    <name type="scientific">Dyella agri</name>
    <dbReference type="NCBI Taxonomy" id="1926869"/>
    <lineage>
        <taxon>Bacteria</taxon>
        <taxon>Pseudomonadati</taxon>
        <taxon>Pseudomonadota</taxon>
        <taxon>Gammaproteobacteria</taxon>
        <taxon>Lysobacterales</taxon>
        <taxon>Rhodanobacteraceae</taxon>
        <taxon>Dyella</taxon>
    </lineage>
</organism>
<accession>A0ABW8KHV4</accession>
<dbReference type="Proteomes" id="UP001620397">
    <property type="component" value="Unassembled WGS sequence"/>
</dbReference>
<dbReference type="RefSeq" id="WP_404540618.1">
    <property type="nucleotide sequence ID" value="NZ_JADIKL010000007.1"/>
</dbReference>
<dbReference type="EMBL" id="JADIKL010000007">
    <property type="protein sequence ID" value="MFK2931714.1"/>
    <property type="molecule type" value="Genomic_DNA"/>
</dbReference>
<proteinExistence type="predicted"/>
<sequence>MAVHRRPLRLRAEIQQAAGTRLLSGAASVVLMDKLRLNPHPGAIFGADITHLPTC</sequence>
<gene>
    <name evidence="1" type="ORF">ISP14_13020</name>
</gene>
<protein>
    <submittedName>
        <fullName evidence="1">Uncharacterized protein</fullName>
    </submittedName>
</protein>
<evidence type="ECO:0000313" key="2">
    <source>
        <dbReference type="Proteomes" id="UP001620397"/>
    </source>
</evidence>
<reference evidence="1 2" key="1">
    <citation type="submission" date="2020-10" db="EMBL/GenBank/DDBJ databases">
        <title>Phylogeny of dyella-like bacteria.</title>
        <authorList>
            <person name="Fu J."/>
        </authorList>
    </citation>
    <scope>NUCLEOTIDE SEQUENCE [LARGE SCALE GENOMIC DNA]</scope>
    <source>
        <strain evidence="1 2">DKC-1</strain>
    </source>
</reference>